<evidence type="ECO:0000256" key="1">
    <source>
        <dbReference type="SAM" id="MobiDB-lite"/>
    </source>
</evidence>
<evidence type="ECO:0000313" key="2">
    <source>
        <dbReference type="EMBL" id="MBA2897669.1"/>
    </source>
</evidence>
<reference evidence="2 3" key="1">
    <citation type="submission" date="2020-07" db="EMBL/GenBank/DDBJ databases">
        <title>Genomic Encyclopedia of Type Strains, Phase IV (KMG-IV): sequencing the most valuable type-strain genomes for metagenomic binning, comparative biology and taxonomic classification.</title>
        <authorList>
            <person name="Goeker M."/>
        </authorList>
    </citation>
    <scope>NUCLEOTIDE SEQUENCE [LARGE SCALE GENOMIC DNA]</scope>
    <source>
        <strain evidence="2 3">DSM 45533</strain>
    </source>
</reference>
<protein>
    <submittedName>
        <fullName evidence="2">Uncharacterized protein</fullName>
    </submittedName>
</protein>
<sequence>MGRLEDLLAQFANDARYELSQALTPVCSLDDEGKLGDHDLGRIADRYHLMTWWQEVTDLTHGIEEAVDGGTAILTVRQRARRYLLEVRVRAYGSASTMAMAESRRASAQTFLDQTRQLADALTPPLARGAHPANDLADELTDDLAAASADNASGGPAVRCDRSGAEASGAAREYRP</sequence>
<accession>A0A7W0HVX0</accession>
<organism evidence="2 3">
    <name type="scientific">Nonomuraea soli</name>
    <dbReference type="NCBI Taxonomy" id="1032476"/>
    <lineage>
        <taxon>Bacteria</taxon>
        <taxon>Bacillati</taxon>
        <taxon>Actinomycetota</taxon>
        <taxon>Actinomycetes</taxon>
        <taxon>Streptosporangiales</taxon>
        <taxon>Streptosporangiaceae</taxon>
        <taxon>Nonomuraea</taxon>
    </lineage>
</organism>
<dbReference type="RefSeq" id="WP_181616358.1">
    <property type="nucleotide sequence ID" value="NZ_BAABAM010000014.1"/>
</dbReference>
<dbReference type="AlphaFoldDB" id="A0A7W0HVX0"/>
<gene>
    <name evidence="2" type="ORF">HNR30_009071</name>
</gene>
<keyword evidence="3" id="KW-1185">Reference proteome</keyword>
<evidence type="ECO:0000313" key="3">
    <source>
        <dbReference type="Proteomes" id="UP000530928"/>
    </source>
</evidence>
<name>A0A7W0HVX0_9ACTN</name>
<dbReference type="EMBL" id="JACDUR010000012">
    <property type="protein sequence ID" value="MBA2897669.1"/>
    <property type="molecule type" value="Genomic_DNA"/>
</dbReference>
<proteinExistence type="predicted"/>
<comment type="caution">
    <text evidence="2">The sequence shown here is derived from an EMBL/GenBank/DDBJ whole genome shotgun (WGS) entry which is preliminary data.</text>
</comment>
<dbReference type="Proteomes" id="UP000530928">
    <property type="component" value="Unassembled WGS sequence"/>
</dbReference>
<feature type="region of interest" description="Disordered" evidence="1">
    <location>
        <begin position="147"/>
        <end position="176"/>
    </location>
</feature>